<dbReference type="InterPro" id="IPR015943">
    <property type="entry name" value="WD40/YVTN_repeat-like_dom_sf"/>
</dbReference>
<sequence>MSVAYSVMNGLIAATSEDTLIHIWNMNSNIDDKLTEDTPALTLIGDNSGSVSCCSFNTEGSRLVTGTRDAMLIVWDVSYSNIQDKTELKPLKTLH</sequence>
<evidence type="ECO:0000256" key="1">
    <source>
        <dbReference type="ARBA" id="ARBA00022574"/>
    </source>
</evidence>
<proteinExistence type="predicted"/>
<organism evidence="4 5">
    <name type="scientific">Saccoglossus kowalevskii</name>
    <name type="common">Acorn worm</name>
    <dbReference type="NCBI Taxonomy" id="10224"/>
    <lineage>
        <taxon>Eukaryota</taxon>
        <taxon>Metazoa</taxon>
        <taxon>Hemichordata</taxon>
        <taxon>Enteropneusta</taxon>
        <taxon>Harrimaniidae</taxon>
        <taxon>Saccoglossus</taxon>
    </lineage>
</organism>
<dbReference type="PANTHER" id="PTHR44791">
    <property type="entry name" value="TELOMERASE PROTEIN COMPONENT 1 TEP1"/>
    <property type="match status" value="1"/>
</dbReference>
<dbReference type="GeneID" id="102805919"/>
<reference evidence="5" key="1">
    <citation type="submission" date="2025-08" db="UniProtKB">
        <authorList>
            <consortium name="RefSeq"/>
        </authorList>
    </citation>
    <scope>IDENTIFICATION</scope>
    <source>
        <tissue evidence="5">Testes</tissue>
    </source>
</reference>
<feature type="non-terminal residue" evidence="5">
    <location>
        <position position="95"/>
    </location>
</feature>
<gene>
    <name evidence="5" type="primary">LOC102805919</name>
</gene>
<evidence type="ECO:0000313" key="5">
    <source>
        <dbReference type="RefSeq" id="XP_006813536.1"/>
    </source>
</evidence>
<feature type="repeat" description="WD" evidence="3">
    <location>
        <begin position="44"/>
        <end position="85"/>
    </location>
</feature>
<dbReference type="PROSITE" id="PS50082">
    <property type="entry name" value="WD_REPEATS_2"/>
    <property type="match status" value="2"/>
</dbReference>
<protein>
    <submittedName>
        <fullName evidence="5">Telomerase protein component 1-like</fullName>
    </submittedName>
</protein>
<dbReference type="InterPro" id="IPR052652">
    <property type="entry name" value="Telomerase_Complex_Comp"/>
</dbReference>
<dbReference type="InterPro" id="IPR001680">
    <property type="entry name" value="WD40_rpt"/>
</dbReference>
<dbReference type="PANTHER" id="PTHR44791:SF1">
    <property type="entry name" value="TELOMERASE PROTEIN COMPONENT 1"/>
    <property type="match status" value="1"/>
</dbReference>
<evidence type="ECO:0000313" key="4">
    <source>
        <dbReference type="Proteomes" id="UP000694865"/>
    </source>
</evidence>
<name>A0ABM0M0J5_SACKO</name>
<dbReference type="PROSITE" id="PS50294">
    <property type="entry name" value="WD_REPEATS_REGION"/>
    <property type="match status" value="1"/>
</dbReference>
<dbReference type="RefSeq" id="XP_006813536.1">
    <property type="nucleotide sequence ID" value="XM_006813473.1"/>
</dbReference>
<dbReference type="InterPro" id="IPR019775">
    <property type="entry name" value="WD40_repeat_CS"/>
</dbReference>
<dbReference type="SMART" id="SM00320">
    <property type="entry name" value="WD40"/>
    <property type="match status" value="1"/>
</dbReference>
<keyword evidence="4" id="KW-1185">Reference proteome</keyword>
<dbReference type="Proteomes" id="UP000694865">
    <property type="component" value="Unplaced"/>
</dbReference>
<dbReference type="SUPFAM" id="SSF50978">
    <property type="entry name" value="WD40 repeat-like"/>
    <property type="match status" value="1"/>
</dbReference>
<evidence type="ECO:0000256" key="3">
    <source>
        <dbReference type="PROSITE-ProRule" id="PRU00221"/>
    </source>
</evidence>
<evidence type="ECO:0000256" key="2">
    <source>
        <dbReference type="ARBA" id="ARBA00022737"/>
    </source>
</evidence>
<keyword evidence="1 3" id="KW-0853">WD repeat</keyword>
<feature type="repeat" description="WD" evidence="3">
    <location>
        <begin position="1"/>
        <end position="28"/>
    </location>
</feature>
<accession>A0ABM0M0J5</accession>
<keyword evidence="2" id="KW-0677">Repeat</keyword>
<dbReference type="PROSITE" id="PS00678">
    <property type="entry name" value="WD_REPEATS_1"/>
    <property type="match status" value="2"/>
</dbReference>
<dbReference type="Gene3D" id="2.130.10.10">
    <property type="entry name" value="YVTN repeat-like/Quinoprotein amine dehydrogenase"/>
    <property type="match status" value="1"/>
</dbReference>
<dbReference type="Pfam" id="PF00400">
    <property type="entry name" value="WD40"/>
    <property type="match status" value="2"/>
</dbReference>
<dbReference type="InterPro" id="IPR036322">
    <property type="entry name" value="WD40_repeat_dom_sf"/>
</dbReference>